<sequence length="697" mass="77791">MEQDGLDDNVAVMDDWYSQYSSAKSIYAFSKSIQSEPLDLQGVEDQILEAMMDTKVVAGFCSPCQAMLDSWPDFEAHTAEERLEEDSSGSDAESSSLSVGFSATSEFWLDPVYGITASLPCQTQMIGLMAAARNGCRCCGLFIQCMKDRSLLEVYIETEWRLRRLDPQPHSAASLRSTDTNDQSLMLASHWIKTCLASHQLCNDTQIRQYPSRLLSIAKDSVRLVQTMNWPDRPHYATLSHCWGNNKFLKLLTTNLEELQRCIPAESLTKTFTDAIKVSETAGIAYLWIDSLCIIQDDHNDWELESSRMASVYGGSSLNIAASSARDGTEGCFLRPDEYSGGFAAEICIDGVKQACDFIQSTEYATSVKGSHLATRAWAVQEKVLAPRTLHCGDRGLFWECRTDMASEYFPDGFIGAKHELSSQSLLLHTDQLSGKWDLIRDWYTLGDLTYPGDKLVALSGIARAISEMTGDQYVAGLWRKNLELELCWRVTNAQPRPPYRAPSWSWAAVDGPLFPLRFNSYSASDTVYVHARSVSVINTGVDPFGAVSDGSLLLDCEAVLEGIVGKFHSSSRTIEVDFDLSRWTCLADSGREGHVLPFELDCAEEEDARLGQAVHFVPLRKKLQDRHCHRERGDTSVIDSQEMTGIVLEAVDSSKLTYRRIGFFDYRSCNMCPAALLWKFEEILGMNARGATLHLI</sequence>
<comment type="caution">
    <text evidence="2">The sequence shown here is derived from an EMBL/GenBank/DDBJ whole genome shotgun (WGS) entry which is preliminary data.</text>
</comment>
<dbReference type="PANTHER" id="PTHR33112">
    <property type="entry name" value="DOMAIN PROTEIN, PUTATIVE-RELATED"/>
    <property type="match status" value="1"/>
</dbReference>
<dbReference type="Pfam" id="PF06985">
    <property type="entry name" value="HET"/>
    <property type="match status" value="1"/>
</dbReference>
<proteinExistence type="predicted"/>
<keyword evidence="3" id="KW-1185">Reference proteome</keyword>
<dbReference type="AlphaFoldDB" id="A0AAD9W0T9"/>
<dbReference type="InterPro" id="IPR010730">
    <property type="entry name" value="HET"/>
</dbReference>
<evidence type="ECO:0000313" key="2">
    <source>
        <dbReference type="EMBL" id="KAK2600760.1"/>
    </source>
</evidence>
<feature type="domain" description="Heterokaryon incompatibility" evidence="1">
    <location>
        <begin position="236"/>
        <end position="382"/>
    </location>
</feature>
<reference evidence="2" key="1">
    <citation type="submission" date="2023-06" db="EMBL/GenBank/DDBJ databases">
        <authorList>
            <person name="Noh H."/>
        </authorList>
    </citation>
    <scope>NUCLEOTIDE SEQUENCE</scope>
    <source>
        <strain evidence="2">DUCC20226</strain>
    </source>
</reference>
<dbReference type="EMBL" id="JAUJFL010000006">
    <property type="protein sequence ID" value="KAK2600760.1"/>
    <property type="molecule type" value="Genomic_DNA"/>
</dbReference>
<organism evidence="2 3">
    <name type="scientific">Phomopsis amygdali</name>
    <name type="common">Fusicoccum amygdali</name>
    <dbReference type="NCBI Taxonomy" id="1214568"/>
    <lineage>
        <taxon>Eukaryota</taxon>
        <taxon>Fungi</taxon>
        <taxon>Dikarya</taxon>
        <taxon>Ascomycota</taxon>
        <taxon>Pezizomycotina</taxon>
        <taxon>Sordariomycetes</taxon>
        <taxon>Sordariomycetidae</taxon>
        <taxon>Diaporthales</taxon>
        <taxon>Diaporthaceae</taxon>
        <taxon>Diaporthe</taxon>
    </lineage>
</organism>
<protein>
    <recommendedName>
        <fullName evidence="1">Heterokaryon incompatibility domain-containing protein</fullName>
    </recommendedName>
</protein>
<evidence type="ECO:0000259" key="1">
    <source>
        <dbReference type="Pfam" id="PF06985"/>
    </source>
</evidence>
<evidence type="ECO:0000313" key="3">
    <source>
        <dbReference type="Proteomes" id="UP001265746"/>
    </source>
</evidence>
<dbReference type="PANTHER" id="PTHR33112:SF8">
    <property type="entry name" value="HETEROKARYON INCOMPATIBILITY DOMAIN-CONTAINING PROTEIN"/>
    <property type="match status" value="1"/>
</dbReference>
<accession>A0AAD9W0T9</accession>
<gene>
    <name evidence="2" type="ORF">N8I77_010269</name>
</gene>
<name>A0AAD9W0T9_PHOAM</name>
<dbReference type="Proteomes" id="UP001265746">
    <property type="component" value="Unassembled WGS sequence"/>
</dbReference>